<evidence type="ECO:0000313" key="4">
    <source>
        <dbReference type="EMBL" id="CED84573.1"/>
    </source>
</evidence>
<feature type="compositionally biased region" description="Acidic residues" evidence="3">
    <location>
        <begin position="51"/>
        <end position="70"/>
    </location>
</feature>
<dbReference type="PANTHER" id="PTHR46014:SF1">
    <property type="entry name" value="TETRATRICOPEPTIDE REPEAT PROTEIN 1"/>
    <property type="match status" value="1"/>
</dbReference>
<evidence type="ECO:0000256" key="2">
    <source>
        <dbReference type="SAM" id="Coils"/>
    </source>
</evidence>
<dbReference type="Gene3D" id="1.25.40.10">
    <property type="entry name" value="Tetratricopeptide repeat domain"/>
    <property type="match status" value="1"/>
</dbReference>
<dbReference type="EMBL" id="LN483166">
    <property type="protein sequence ID" value="CED84573.1"/>
    <property type="molecule type" value="Genomic_DNA"/>
</dbReference>
<accession>A0A0F7SWT9</accession>
<protein>
    <submittedName>
        <fullName evidence="4">TPR repeat-containing protein</fullName>
    </submittedName>
</protein>
<organism evidence="4">
    <name type="scientific">Phaffia rhodozyma</name>
    <name type="common">Yeast</name>
    <name type="synonym">Xanthophyllomyces dendrorhous</name>
    <dbReference type="NCBI Taxonomy" id="264483"/>
    <lineage>
        <taxon>Eukaryota</taxon>
        <taxon>Fungi</taxon>
        <taxon>Dikarya</taxon>
        <taxon>Basidiomycota</taxon>
        <taxon>Agaricomycotina</taxon>
        <taxon>Tremellomycetes</taxon>
        <taxon>Cystofilobasidiales</taxon>
        <taxon>Mrakiaceae</taxon>
        <taxon>Phaffia</taxon>
    </lineage>
</organism>
<feature type="repeat" description="TPR" evidence="1">
    <location>
        <begin position="180"/>
        <end position="213"/>
    </location>
</feature>
<feature type="compositionally biased region" description="Low complexity" evidence="3">
    <location>
        <begin position="29"/>
        <end position="43"/>
    </location>
</feature>
<dbReference type="SUPFAM" id="SSF48452">
    <property type="entry name" value="TPR-like"/>
    <property type="match status" value="1"/>
</dbReference>
<keyword evidence="2" id="KW-0175">Coiled coil</keyword>
<dbReference type="InterPro" id="IPR011990">
    <property type="entry name" value="TPR-like_helical_dom_sf"/>
</dbReference>
<feature type="region of interest" description="Disordered" evidence="3">
    <location>
        <begin position="1"/>
        <end position="76"/>
    </location>
</feature>
<dbReference type="AlphaFoldDB" id="A0A0F7SWT9"/>
<dbReference type="PANTHER" id="PTHR46014">
    <property type="entry name" value="TETRATRICOPEPTIDE REPEAT PROTEIN 1"/>
    <property type="match status" value="1"/>
</dbReference>
<name>A0A0F7SWT9_PHARH</name>
<evidence type="ECO:0000256" key="3">
    <source>
        <dbReference type="SAM" id="MobiDB-lite"/>
    </source>
</evidence>
<proteinExistence type="predicted"/>
<reference evidence="4" key="1">
    <citation type="submission" date="2014-08" db="EMBL/GenBank/DDBJ databases">
        <authorList>
            <person name="Sharma Rahul"/>
            <person name="Thines Marco"/>
        </authorList>
    </citation>
    <scope>NUCLEOTIDE SEQUENCE</scope>
</reference>
<dbReference type="PROSITE" id="PS50005">
    <property type="entry name" value="TPR"/>
    <property type="match status" value="1"/>
</dbReference>
<keyword evidence="1" id="KW-0802">TPR repeat</keyword>
<dbReference type="InterPro" id="IPR019734">
    <property type="entry name" value="TPR_rpt"/>
</dbReference>
<feature type="coiled-coil region" evidence="2">
    <location>
        <begin position="154"/>
        <end position="181"/>
    </location>
</feature>
<evidence type="ECO:0000256" key="1">
    <source>
        <dbReference type="PROSITE-ProRule" id="PRU00339"/>
    </source>
</evidence>
<dbReference type="SMART" id="SM00028">
    <property type="entry name" value="TPR"/>
    <property type="match status" value="2"/>
</dbReference>
<sequence>MPSLPSKSRSTDEDETLSNMFARLQSHQPSTSSELSPPGSVSSDGSKHADDDDEEEETWADALTGEDTEEDLPKKHWTTDDLVASVAKAESLKTKANAQFNPGKAYHQALQTYLSVLAALPSQSDSISPQKTGQPSQLKEEEGLQIVEVDEEEAARIERGETEEERKRRNLEEKVVRLRAVIWGNVAACYLRLNQYKETVEACTEALKDDPEYVKALHRRITANTAIDSWSSLQSALDDAKKLLPLLPSNSPIRSEIQLSVRDLPGKVNAKGEKEKAEMMGKLKNLGNSVLGTFGLSTDNFKFEPNGQGGYMTFVPSSERTPTAELFPFRL</sequence>
<dbReference type="InterPro" id="IPR052769">
    <property type="entry name" value="TPR_domain_protein"/>
</dbReference>